<name>A0A377HVQ9_9PAST</name>
<dbReference type="Proteomes" id="UP000254329">
    <property type="component" value="Unassembled WGS sequence"/>
</dbReference>
<evidence type="ECO:0000313" key="1">
    <source>
        <dbReference type="EMBL" id="STO60297.1"/>
    </source>
</evidence>
<sequence>MTIQLTEKFPLTDTTLSHKEDEFLFTFEEMKWAAEASAECYKRIEQNEVKPLAFRK</sequence>
<evidence type="ECO:0000313" key="2">
    <source>
        <dbReference type="Proteomes" id="UP000254329"/>
    </source>
</evidence>
<dbReference type="AlphaFoldDB" id="A0A377HVQ9"/>
<dbReference type="EMBL" id="UGHF01000001">
    <property type="protein sequence ID" value="STO60297.1"/>
    <property type="molecule type" value="Genomic_DNA"/>
</dbReference>
<dbReference type="RefSeq" id="WP_158077960.1">
    <property type="nucleotide sequence ID" value="NZ_MUXZ01000011.1"/>
</dbReference>
<proteinExistence type="predicted"/>
<reference evidence="1 2" key="1">
    <citation type="submission" date="2018-06" db="EMBL/GenBank/DDBJ databases">
        <authorList>
            <consortium name="Pathogen Informatics"/>
            <person name="Doyle S."/>
        </authorList>
    </citation>
    <scope>NUCLEOTIDE SEQUENCE [LARGE SCALE GENOMIC DNA]</scope>
    <source>
        <strain evidence="1 2">NCTC1659</strain>
    </source>
</reference>
<gene>
    <name evidence="1" type="ORF">NCTC1659_01584</name>
</gene>
<organism evidence="1 2">
    <name type="scientific">Canicola haemoglobinophilus</name>
    <dbReference type="NCBI Taxonomy" id="733"/>
    <lineage>
        <taxon>Bacteria</taxon>
        <taxon>Pseudomonadati</taxon>
        <taxon>Pseudomonadota</taxon>
        <taxon>Gammaproteobacteria</taxon>
        <taxon>Pasteurellales</taxon>
        <taxon>Pasteurellaceae</taxon>
        <taxon>Canicola</taxon>
    </lineage>
</organism>
<keyword evidence="2" id="KW-1185">Reference proteome</keyword>
<accession>A0A377HVQ9</accession>
<protein>
    <submittedName>
        <fullName evidence="1">Uncharacterized protein</fullName>
    </submittedName>
</protein>